<evidence type="ECO:0000313" key="2">
    <source>
        <dbReference type="Proteomes" id="UP001165383"/>
    </source>
</evidence>
<comment type="caution">
    <text evidence="1">The sequence shown here is derived from an EMBL/GenBank/DDBJ whole genome shotgun (WGS) entry which is preliminary data.</text>
</comment>
<reference evidence="1" key="1">
    <citation type="submission" date="2022-05" db="EMBL/GenBank/DDBJ databases">
        <authorList>
            <person name="Jo J.-H."/>
            <person name="Im W.-T."/>
        </authorList>
    </citation>
    <scope>NUCLEOTIDE SEQUENCE</scope>
    <source>
        <strain evidence="1">RB56-2</strain>
    </source>
</reference>
<keyword evidence="2" id="KW-1185">Reference proteome</keyword>
<dbReference type="EMBL" id="JAMGBB010000001">
    <property type="protein sequence ID" value="MCL6740322.1"/>
    <property type="molecule type" value="Genomic_DNA"/>
</dbReference>
<accession>A0ABT0S7N7</accession>
<dbReference type="RefSeq" id="WP_249914761.1">
    <property type="nucleotide sequence ID" value="NZ_JAMGBB010000001.1"/>
</dbReference>
<proteinExistence type="predicted"/>
<evidence type="ECO:0000313" key="1">
    <source>
        <dbReference type="EMBL" id="MCL6740322.1"/>
    </source>
</evidence>
<gene>
    <name evidence="1" type="ORF">LZ518_04135</name>
</gene>
<name>A0ABT0S7N7_9SPHN</name>
<organism evidence="1 2">
    <name type="scientific">Sphingomonas brevis</name>
    <dbReference type="NCBI Taxonomy" id="2908206"/>
    <lineage>
        <taxon>Bacteria</taxon>
        <taxon>Pseudomonadati</taxon>
        <taxon>Pseudomonadota</taxon>
        <taxon>Alphaproteobacteria</taxon>
        <taxon>Sphingomonadales</taxon>
        <taxon>Sphingomonadaceae</taxon>
        <taxon>Sphingomonas</taxon>
    </lineage>
</organism>
<dbReference type="Proteomes" id="UP001165383">
    <property type="component" value="Unassembled WGS sequence"/>
</dbReference>
<sequence length="175" mass="18826">MLAPIVGLLLIQAASPAPPPPACTGPEHSQFDFWVGEWSVTPTGKANVVATSLIEKLYGGCAVRENWMPLKGTPGGSLNSYVDGRWRQTWVDSSNSRVDFVGGLVDGKMVLTGDWKGVNGPGQDAIIRMTYSKNADGSVRQHGEQSTDYGLTWSTNFDFTYHPKAKVAQRVSPGG</sequence>
<protein>
    <recommendedName>
        <fullName evidence="3">DUF1579 domain-containing protein</fullName>
    </recommendedName>
</protein>
<evidence type="ECO:0008006" key="3">
    <source>
        <dbReference type="Google" id="ProtNLM"/>
    </source>
</evidence>